<keyword evidence="16" id="KW-1185">Reference proteome</keyword>
<feature type="transmembrane region" description="Helical" evidence="12">
    <location>
        <begin position="144"/>
        <end position="164"/>
    </location>
</feature>
<accession>A0ABT4DC08</accession>
<feature type="transmembrane region" description="Helical" evidence="12">
    <location>
        <begin position="195"/>
        <end position="213"/>
    </location>
</feature>
<gene>
    <name evidence="15" type="ORF">OW729_14495</name>
</gene>
<keyword evidence="2" id="KW-0813">Transport</keyword>
<evidence type="ECO:0000256" key="8">
    <source>
        <dbReference type="ARBA" id="ARBA00022777"/>
    </source>
</evidence>
<dbReference type="EMBL" id="JAPQFJ010000016">
    <property type="protein sequence ID" value="MCY6959827.1"/>
    <property type="molecule type" value="Genomic_DNA"/>
</dbReference>
<feature type="transmembrane region" description="Helical" evidence="12">
    <location>
        <begin position="83"/>
        <end position="100"/>
    </location>
</feature>
<dbReference type="NCBIfam" id="TIGR00826">
    <property type="entry name" value="EIIB_glc"/>
    <property type="match status" value="1"/>
</dbReference>
<feature type="transmembrane region" description="Helical" evidence="12">
    <location>
        <begin position="241"/>
        <end position="264"/>
    </location>
</feature>
<dbReference type="InterPro" id="IPR018113">
    <property type="entry name" value="PTrfase_EIIB_Cys"/>
</dbReference>
<dbReference type="CDD" id="cd00212">
    <property type="entry name" value="PTS_IIB_glc"/>
    <property type="match status" value="1"/>
</dbReference>
<feature type="transmembrane region" description="Helical" evidence="12">
    <location>
        <begin position="271"/>
        <end position="288"/>
    </location>
</feature>
<dbReference type="InterPro" id="IPR003352">
    <property type="entry name" value="PTS_EIIC"/>
</dbReference>
<keyword evidence="4" id="KW-0762">Sugar transport</keyword>
<keyword evidence="7 12" id="KW-0812">Transmembrane</keyword>
<dbReference type="PROSITE" id="PS01035">
    <property type="entry name" value="PTS_EIIB_TYPE_1_CYS"/>
    <property type="match status" value="1"/>
</dbReference>
<dbReference type="InterPro" id="IPR001996">
    <property type="entry name" value="PTS_IIB_1"/>
</dbReference>
<evidence type="ECO:0000256" key="5">
    <source>
        <dbReference type="ARBA" id="ARBA00022679"/>
    </source>
</evidence>
<evidence type="ECO:0000256" key="4">
    <source>
        <dbReference type="ARBA" id="ARBA00022597"/>
    </source>
</evidence>
<evidence type="ECO:0000256" key="2">
    <source>
        <dbReference type="ARBA" id="ARBA00022448"/>
    </source>
</evidence>
<evidence type="ECO:0000256" key="7">
    <source>
        <dbReference type="ARBA" id="ARBA00022692"/>
    </source>
</evidence>
<feature type="transmembrane region" description="Helical" evidence="12">
    <location>
        <begin position="348"/>
        <end position="368"/>
    </location>
</feature>
<proteinExistence type="predicted"/>
<feature type="domain" description="PTS EIIB type-1" evidence="13">
    <location>
        <begin position="406"/>
        <end position="484"/>
    </location>
</feature>
<evidence type="ECO:0000259" key="14">
    <source>
        <dbReference type="PROSITE" id="PS51103"/>
    </source>
</evidence>
<feature type="transmembrane region" description="Helical" evidence="12">
    <location>
        <begin position="53"/>
        <end position="76"/>
    </location>
</feature>
<dbReference type="InterPro" id="IPR036878">
    <property type="entry name" value="Glu_permease_IIB"/>
</dbReference>
<feature type="domain" description="PTS EIIC type-1" evidence="14">
    <location>
        <begin position="5"/>
        <end position="380"/>
    </location>
</feature>
<reference evidence="15" key="1">
    <citation type="submission" date="2022-12" db="EMBL/GenBank/DDBJ databases">
        <title>Clostridium sp. nov., isolated from industrial wastewater.</title>
        <authorList>
            <person name="Jiayan W."/>
        </authorList>
    </citation>
    <scope>NUCLEOTIDE SEQUENCE</scope>
    <source>
        <strain evidence="15">ZC22-4</strain>
    </source>
</reference>
<organism evidence="15 16">
    <name type="scientific">Clostridium brassicae</name>
    <dbReference type="NCBI Taxonomy" id="2999072"/>
    <lineage>
        <taxon>Bacteria</taxon>
        <taxon>Bacillati</taxon>
        <taxon>Bacillota</taxon>
        <taxon>Clostridia</taxon>
        <taxon>Eubacteriales</taxon>
        <taxon>Clostridiaceae</taxon>
        <taxon>Clostridium</taxon>
    </lineage>
</organism>
<keyword evidence="9 12" id="KW-1133">Transmembrane helix</keyword>
<dbReference type="RefSeq" id="WP_268062264.1">
    <property type="nucleotide sequence ID" value="NZ_JAPQFJ010000016.1"/>
</dbReference>
<comment type="subcellular location">
    <subcellularLocation>
        <location evidence="1">Cell membrane</location>
        <topology evidence="1">Multi-pass membrane protein</topology>
    </subcellularLocation>
</comment>
<feature type="transmembrane region" description="Helical" evidence="12">
    <location>
        <begin position="294"/>
        <end position="318"/>
    </location>
</feature>
<name>A0ABT4DC08_9CLOT</name>
<dbReference type="Pfam" id="PF02378">
    <property type="entry name" value="PTS_EIIC"/>
    <property type="match status" value="1"/>
</dbReference>
<evidence type="ECO:0000256" key="12">
    <source>
        <dbReference type="SAM" id="Phobius"/>
    </source>
</evidence>
<keyword evidence="8" id="KW-0418">Kinase</keyword>
<evidence type="ECO:0000313" key="15">
    <source>
        <dbReference type="EMBL" id="MCY6959827.1"/>
    </source>
</evidence>
<evidence type="ECO:0000256" key="6">
    <source>
        <dbReference type="ARBA" id="ARBA00022683"/>
    </source>
</evidence>
<evidence type="ECO:0000313" key="16">
    <source>
        <dbReference type="Proteomes" id="UP001144612"/>
    </source>
</evidence>
<evidence type="ECO:0000259" key="13">
    <source>
        <dbReference type="PROSITE" id="PS51098"/>
    </source>
</evidence>
<evidence type="ECO:0000256" key="3">
    <source>
        <dbReference type="ARBA" id="ARBA00022475"/>
    </source>
</evidence>
<dbReference type="InterPro" id="IPR013013">
    <property type="entry name" value="PTS_EIIC_1"/>
</dbReference>
<feature type="active site" description="Phosphocysteine intermediate; for EIIB activity" evidence="11">
    <location>
        <position position="428"/>
    </location>
</feature>
<dbReference type="Pfam" id="PF00367">
    <property type="entry name" value="PTS_EIIB"/>
    <property type="match status" value="1"/>
</dbReference>
<keyword evidence="3" id="KW-1003">Cell membrane</keyword>
<protein>
    <submittedName>
        <fullName evidence="15">PTS transporter subunit EIIC</fullName>
    </submittedName>
</protein>
<feature type="transmembrane region" description="Helical" evidence="12">
    <location>
        <begin position="170"/>
        <end position="190"/>
    </location>
</feature>
<evidence type="ECO:0000256" key="10">
    <source>
        <dbReference type="ARBA" id="ARBA00023136"/>
    </source>
</evidence>
<comment type="caution">
    <text evidence="15">The sequence shown here is derived from an EMBL/GenBank/DDBJ whole genome shotgun (WGS) entry which is preliminary data.</text>
</comment>
<evidence type="ECO:0000256" key="9">
    <source>
        <dbReference type="ARBA" id="ARBA00022989"/>
    </source>
</evidence>
<evidence type="ECO:0000256" key="11">
    <source>
        <dbReference type="PROSITE-ProRule" id="PRU00421"/>
    </source>
</evidence>
<dbReference type="SUPFAM" id="SSF55604">
    <property type="entry name" value="Glucose permease domain IIB"/>
    <property type="match status" value="1"/>
</dbReference>
<dbReference type="Proteomes" id="UP001144612">
    <property type="component" value="Unassembled WGS sequence"/>
</dbReference>
<feature type="transmembrane region" description="Helical" evidence="12">
    <location>
        <begin position="106"/>
        <end position="124"/>
    </location>
</feature>
<dbReference type="Gene3D" id="3.30.1360.60">
    <property type="entry name" value="Glucose permease domain IIB"/>
    <property type="match status" value="1"/>
</dbReference>
<keyword evidence="5" id="KW-0808">Transferase</keyword>
<sequence length="484" mass="52258">MASNSKILSKLQKLGKSLMTPIAVLPAAGLLLRLGQPDVWAWLGTLPKGIPWMSSAGSAVFDNLAIIFAIGIAVGLSEKNNGIAALSATIGHLILVKVAVSFNDTINMGVLSGIIVGILTGLLYNKYKDVKVPDYLKIFGDERFVPLITSLMCLVLGVLFGFIWPPIQDVINNFGNMVAAAGAIGAFFFALFNRLLIPFGLHHVLNTIFWFQFGTFKNPAGKVVNGDISRFFAGDPTAGTYMTGFFVIMMFALPAACLAMISAARKENKKAVSGMLLGLAFTSFLTGITEPIEFSFMFIAPVLYAFHALFTGIALAVTSILGIKCGFTFSAGFIDYGLNFGISTKPILIIPLGLIFAVIYYFLFLFFIKKFNLPTPGRELDSEINSNINSHTNASTSKKSGSSKLETKAKGILEAIGNSENIQFIDACVTRIRLTVFDGNKIDETKLKQLGANGVMKLDDKNFQIVVGTSADPLVSQMKSLMKQ</sequence>
<dbReference type="PANTHER" id="PTHR30009:SF4">
    <property type="entry name" value="PTS SYSTEM N-ACETYLGLUCOSAMINE-SPECIFIC EIICBA COMPONENT"/>
    <property type="match status" value="1"/>
</dbReference>
<dbReference type="PROSITE" id="PS51098">
    <property type="entry name" value="PTS_EIIB_TYPE_1"/>
    <property type="match status" value="1"/>
</dbReference>
<dbReference type="PROSITE" id="PS51103">
    <property type="entry name" value="PTS_EIIC_TYPE_1"/>
    <property type="match status" value="1"/>
</dbReference>
<keyword evidence="10 12" id="KW-0472">Membrane</keyword>
<dbReference type="InterPro" id="IPR050429">
    <property type="entry name" value="PTS_Glucose_EIICBA"/>
</dbReference>
<dbReference type="PANTHER" id="PTHR30009">
    <property type="entry name" value="CYTOCHROME C-TYPE SYNTHESIS PROTEIN AND PTS TRANSMEMBRANE COMPONENT"/>
    <property type="match status" value="1"/>
</dbReference>
<evidence type="ECO:0000256" key="1">
    <source>
        <dbReference type="ARBA" id="ARBA00004651"/>
    </source>
</evidence>
<keyword evidence="6" id="KW-0598">Phosphotransferase system</keyword>